<name>A0A9C7PSP7_9RHOD</name>
<keyword evidence="3" id="KW-0325">Glycoprotein</keyword>
<comment type="caution">
    <text evidence="5">The sequence shown here is derived from an EMBL/GenBank/DDBJ whole genome shotgun (WGS) entry which is preliminary data.</text>
</comment>
<evidence type="ECO:0000313" key="6">
    <source>
        <dbReference type="Proteomes" id="UP001061958"/>
    </source>
</evidence>
<dbReference type="AlphaFoldDB" id="A0A9C7PSP7"/>
<sequence>MRSKQTKIAFALSMFFVCFFAFILIKGSIRDKVVSQSKPQDSCTSKLIHLSQNSCFFGLSNVCLSNRTIRPHCTQLEEFERITLPDSRLDIDLAVTSIEKGQKLIWVPGHSMILDDFDNGFLLHLFHFVEHAIGHFILKRKYETKEDKMLRLEHIYLNLHSSLWNGQRSEWNELIMTRALDGFNKIHFSDSDFLNQEFCFEYLTISSRRACGENPVNSEINKALGDSWYRIAANHLRTFSKKMQGNQIQKQQKTYSSRKIVSYIKRKPPRTLESSLERSMIEMIEDMREFELRVLEMENMDPQTQLESIRDTDILIGVHGNGLTHIAFLVKDAFVIEIFPPNFSAFDYYLLSEMFGHRYFRFRDDKNGSLVFNGALYESFHGSPNSEVGSLNLKQLRNLLRSFV</sequence>
<dbReference type="EMBL" id="BQMJ01000012">
    <property type="protein sequence ID" value="GJQ09988.1"/>
    <property type="molecule type" value="Genomic_DNA"/>
</dbReference>
<evidence type="ECO:0000313" key="5">
    <source>
        <dbReference type="EMBL" id="GJQ09988.1"/>
    </source>
</evidence>
<dbReference type="GO" id="GO:0016757">
    <property type="term" value="F:glycosyltransferase activity"/>
    <property type="evidence" value="ECO:0007669"/>
    <property type="project" value="UniProtKB-KW"/>
</dbReference>
<protein>
    <recommendedName>
        <fullName evidence="4">Glycosyltransferase 61 catalytic domain-containing protein</fullName>
    </recommendedName>
</protein>
<dbReference type="PANTHER" id="PTHR20961">
    <property type="entry name" value="GLYCOSYLTRANSFERASE"/>
    <property type="match status" value="1"/>
</dbReference>
<dbReference type="InterPro" id="IPR007657">
    <property type="entry name" value="Glycosyltransferase_61"/>
</dbReference>
<keyword evidence="2" id="KW-0808">Transferase</keyword>
<dbReference type="InterPro" id="IPR049625">
    <property type="entry name" value="Glyco_transf_61_cat"/>
</dbReference>
<evidence type="ECO:0000256" key="3">
    <source>
        <dbReference type="ARBA" id="ARBA00023180"/>
    </source>
</evidence>
<dbReference type="OrthoDB" id="4500at2759"/>
<evidence type="ECO:0000256" key="2">
    <source>
        <dbReference type="ARBA" id="ARBA00022679"/>
    </source>
</evidence>
<dbReference type="Proteomes" id="UP001061958">
    <property type="component" value="Unassembled WGS sequence"/>
</dbReference>
<reference evidence="5" key="1">
    <citation type="journal article" date="2022" name="Proc. Natl. Acad. Sci. U.S.A.">
        <title>Life cycle and functional genomics of the unicellular red alga Galdieria for elucidating algal and plant evolution and industrial use.</title>
        <authorList>
            <person name="Hirooka S."/>
            <person name="Itabashi T."/>
            <person name="Ichinose T.M."/>
            <person name="Onuma R."/>
            <person name="Fujiwara T."/>
            <person name="Yamashita S."/>
            <person name="Jong L.W."/>
            <person name="Tomita R."/>
            <person name="Iwane A.H."/>
            <person name="Miyagishima S.Y."/>
        </authorList>
    </citation>
    <scope>NUCLEOTIDE SEQUENCE</scope>
    <source>
        <strain evidence="5">NBRC 102759</strain>
    </source>
</reference>
<evidence type="ECO:0000256" key="1">
    <source>
        <dbReference type="ARBA" id="ARBA00022676"/>
    </source>
</evidence>
<keyword evidence="6" id="KW-1185">Reference proteome</keyword>
<gene>
    <name evidence="5" type="ORF">GpartN1_g1779.t1</name>
</gene>
<feature type="domain" description="Glycosyltransferase 61 catalytic" evidence="4">
    <location>
        <begin position="233"/>
        <end position="333"/>
    </location>
</feature>
<accession>A0A9C7PSP7</accession>
<keyword evidence="1" id="KW-0328">Glycosyltransferase</keyword>
<proteinExistence type="predicted"/>
<dbReference type="Pfam" id="PF04577">
    <property type="entry name" value="Glyco_transf_61"/>
    <property type="match status" value="1"/>
</dbReference>
<evidence type="ECO:0000259" key="4">
    <source>
        <dbReference type="Pfam" id="PF04577"/>
    </source>
</evidence>
<reference evidence="5" key="2">
    <citation type="submission" date="2022-01" db="EMBL/GenBank/DDBJ databases">
        <authorList>
            <person name="Hirooka S."/>
            <person name="Miyagishima S.Y."/>
        </authorList>
    </citation>
    <scope>NUCLEOTIDE SEQUENCE</scope>
    <source>
        <strain evidence="5">NBRC 102759</strain>
    </source>
</reference>
<organism evidence="5 6">
    <name type="scientific">Galdieria partita</name>
    <dbReference type="NCBI Taxonomy" id="83374"/>
    <lineage>
        <taxon>Eukaryota</taxon>
        <taxon>Rhodophyta</taxon>
        <taxon>Bangiophyceae</taxon>
        <taxon>Galdieriales</taxon>
        <taxon>Galdieriaceae</taxon>
        <taxon>Galdieria</taxon>
    </lineage>
</organism>